<evidence type="ECO:0000313" key="3">
    <source>
        <dbReference type="EMBL" id="MEQ3549549.1"/>
    </source>
</evidence>
<dbReference type="PANTHER" id="PTHR21240:SF28">
    <property type="entry name" value="ISO-OROTATE DECARBOXYLASE (EUROFUNG)"/>
    <property type="match status" value="1"/>
</dbReference>
<keyword evidence="4" id="KW-1185">Reference proteome</keyword>
<organism evidence="3 4">
    <name type="scientific">Pseudonocardia nematodicida</name>
    <dbReference type="NCBI Taxonomy" id="1206997"/>
    <lineage>
        <taxon>Bacteria</taxon>
        <taxon>Bacillati</taxon>
        <taxon>Actinomycetota</taxon>
        <taxon>Actinomycetes</taxon>
        <taxon>Pseudonocardiales</taxon>
        <taxon>Pseudonocardiaceae</taxon>
        <taxon>Pseudonocardia</taxon>
    </lineage>
</organism>
<dbReference type="SUPFAM" id="SSF51556">
    <property type="entry name" value="Metallo-dependent hydrolases"/>
    <property type="match status" value="1"/>
</dbReference>
<protein>
    <submittedName>
        <fullName evidence="3">Amidohydrolase family protein</fullName>
    </submittedName>
</protein>
<dbReference type="InterPro" id="IPR032465">
    <property type="entry name" value="ACMSD"/>
</dbReference>
<evidence type="ECO:0000259" key="2">
    <source>
        <dbReference type="Pfam" id="PF04909"/>
    </source>
</evidence>
<comment type="caution">
    <text evidence="3">The sequence shown here is derived from an EMBL/GenBank/DDBJ whole genome shotgun (WGS) entry which is preliminary data.</text>
</comment>
<name>A0ABV1K533_9PSEU</name>
<dbReference type="EMBL" id="JBEDNQ010000001">
    <property type="protein sequence ID" value="MEQ3549549.1"/>
    <property type="molecule type" value="Genomic_DNA"/>
</dbReference>
<evidence type="ECO:0000256" key="1">
    <source>
        <dbReference type="ARBA" id="ARBA00023239"/>
    </source>
</evidence>
<dbReference type="InterPro" id="IPR006680">
    <property type="entry name" value="Amidohydro-rel"/>
</dbReference>
<dbReference type="InterPro" id="IPR032466">
    <property type="entry name" value="Metal_Hydrolase"/>
</dbReference>
<sequence length="345" mass="36998">MSAPTALRTVDTDVHCVPSSITDLLPYLDPYWHDYVTEGGVSLSPTQGGAYPPAIGVGGRPVTGADALADRVLDPAGTEVAVLGCTATFQANRNPYYEAALCRAVNDWLLAEWAARDPRLRVAVVVPTLDTGAAVRELERLGGQPAVVAVLLPVRTDAPWGTIAHRPVLRAAAAQGLVVTLHAWGRAGNAPNSSGITHTYLEDYLANSQVIAQAQLVSLVTEGVFAELPDLRVTVAECGSTWLPTLLWRFDKDWKGVWREVPWVNRPPSEIVRERFRFTTAPIHLPADPVQAREALDLLDPGLLMHAGDHPHDHGPGAGRLDAALTAAERDAVHGGTAAAWYRLG</sequence>
<evidence type="ECO:0000313" key="4">
    <source>
        <dbReference type="Proteomes" id="UP001494902"/>
    </source>
</evidence>
<keyword evidence="1" id="KW-0456">Lyase</keyword>
<dbReference type="RefSeq" id="WP_349296622.1">
    <property type="nucleotide sequence ID" value="NZ_JBEDNQ010000001.1"/>
</dbReference>
<dbReference type="PANTHER" id="PTHR21240">
    <property type="entry name" value="2-AMINO-3-CARBOXYLMUCONATE-6-SEMIALDEHYDE DECARBOXYLASE"/>
    <property type="match status" value="1"/>
</dbReference>
<dbReference type="Gene3D" id="3.20.20.140">
    <property type="entry name" value="Metal-dependent hydrolases"/>
    <property type="match status" value="1"/>
</dbReference>
<dbReference type="Proteomes" id="UP001494902">
    <property type="component" value="Unassembled WGS sequence"/>
</dbReference>
<proteinExistence type="predicted"/>
<accession>A0ABV1K533</accession>
<dbReference type="Pfam" id="PF04909">
    <property type="entry name" value="Amidohydro_2"/>
    <property type="match status" value="1"/>
</dbReference>
<gene>
    <name evidence="3" type="ORF">WIS52_03610</name>
</gene>
<reference evidence="3 4" key="1">
    <citation type="submission" date="2024-03" db="EMBL/GenBank/DDBJ databases">
        <title>Draft genome sequence of Pseudonocardia nematodicida JCM 31783.</title>
        <authorList>
            <person name="Butdee W."/>
            <person name="Duangmal K."/>
        </authorList>
    </citation>
    <scope>NUCLEOTIDE SEQUENCE [LARGE SCALE GENOMIC DNA]</scope>
    <source>
        <strain evidence="3 4">JCM 31783</strain>
    </source>
</reference>
<feature type="domain" description="Amidohydrolase-related" evidence="2">
    <location>
        <begin position="61"/>
        <end position="344"/>
    </location>
</feature>